<gene>
    <name evidence="1" type="ORF">OBRU01_21958</name>
</gene>
<evidence type="ECO:0000313" key="1">
    <source>
        <dbReference type="EMBL" id="KOB65975.1"/>
    </source>
</evidence>
<sequence length="178" mass="19552">MDSAALHSSAQQMIEDLKQRMDYFEAELRSNTNPSPTITTLAAEYASFKNFTLTALRALQEQVELAAQSIDQLEMRGRRKILLIHGVPEEQREDTASFGISNCWTREGNVYVVGPDGSRHRVNWLGDLHKLVGQLQLEPVVVAASSRPPVASLKPANSNDLGTVAPVTRRAAAIASKK</sequence>
<dbReference type="EMBL" id="JTDY01006483">
    <property type="protein sequence ID" value="KOB65975.1"/>
    <property type="molecule type" value="Genomic_DNA"/>
</dbReference>
<evidence type="ECO:0000313" key="2">
    <source>
        <dbReference type="Proteomes" id="UP000037510"/>
    </source>
</evidence>
<protein>
    <submittedName>
        <fullName evidence="1">Uncharacterized protein</fullName>
    </submittedName>
</protein>
<keyword evidence="2" id="KW-1185">Reference proteome</keyword>
<proteinExistence type="predicted"/>
<accession>A0A0L7KS98</accession>
<organism evidence="1 2">
    <name type="scientific">Operophtera brumata</name>
    <name type="common">Winter moth</name>
    <name type="synonym">Phalaena brumata</name>
    <dbReference type="NCBI Taxonomy" id="104452"/>
    <lineage>
        <taxon>Eukaryota</taxon>
        <taxon>Metazoa</taxon>
        <taxon>Ecdysozoa</taxon>
        <taxon>Arthropoda</taxon>
        <taxon>Hexapoda</taxon>
        <taxon>Insecta</taxon>
        <taxon>Pterygota</taxon>
        <taxon>Neoptera</taxon>
        <taxon>Endopterygota</taxon>
        <taxon>Lepidoptera</taxon>
        <taxon>Glossata</taxon>
        <taxon>Ditrysia</taxon>
        <taxon>Geometroidea</taxon>
        <taxon>Geometridae</taxon>
        <taxon>Larentiinae</taxon>
        <taxon>Operophtera</taxon>
    </lineage>
</organism>
<reference evidence="1 2" key="1">
    <citation type="journal article" date="2015" name="Genome Biol. Evol.">
        <title>The genome of winter moth (Operophtera brumata) provides a genomic perspective on sexual dimorphism and phenology.</title>
        <authorList>
            <person name="Derks M.F."/>
            <person name="Smit S."/>
            <person name="Salis L."/>
            <person name="Schijlen E."/>
            <person name="Bossers A."/>
            <person name="Mateman C."/>
            <person name="Pijl A.S."/>
            <person name="de Ridder D."/>
            <person name="Groenen M.A."/>
            <person name="Visser M.E."/>
            <person name="Megens H.J."/>
        </authorList>
    </citation>
    <scope>NUCLEOTIDE SEQUENCE [LARGE SCALE GENOMIC DNA]</scope>
    <source>
        <strain evidence="1">WM2013NL</strain>
        <tissue evidence="1">Head and thorax</tissue>
    </source>
</reference>
<comment type="caution">
    <text evidence="1">The sequence shown here is derived from an EMBL/GenBank/DDBJ whole genome shotgun (WGS) entry which is preliminary data.</text>
</comment>
<dbReference type="Proteomes" id="UP000037510">
    <property type="component" value="Unassembled WGS sequence"/>
</dbReference>
<dbReference type="STRING" id="104452.A0A0L7KS98"/>
<name>A0A0L7KS98_OPEBR</name>
<dbReference type="AlphaFoldDB" id="A0A0L7KS98"/>